<name>A0A1S6HKJ3_9GAMM</name>
<evidence type="ECO:0008006" key="3">
    <source>
        <dbReference type="Google" id="ProtNLM"/>
    </source>
</evidence>
<dbReference type="Proteomes" id="UP000189545">
    <property type="component" value="Chromosome"/>
</dbReference>
<dbReference type="InterPro" id="IPR015017">
    <property type="entry name" value="DUF1904"/>
</dbReference>
<reference evidence="1 2" key="1">
    <citation type="submission" date="2016-03" db="EMBL/GenBank/DDBJ databases">
        <title>Complete genome sequence of Shewanella psychrophila WP2, a deep sea bacterium isolated from west Pacific sediment.</title>
        <authorList>
            <person name="Xu G."/>
            <person name="Jian H."/>
        </authorList>
    </citation>
    <scope>NUCLEOTIDE SEQUENCE [LARGE SCALE GENOMIC DNA]</scope>
    <source>
        <strain evidence="1 2">WP2</strain>
    </source>
</reference>
<evidence type="ECO:0000313" key="1">
    <source>
        <dbReference type="EMBL" id="AQS36018.1"/>
    </source>
</evidence>
<dbReference type="STRING" id="225848.Sps_00826"/>
<dbReference type="RefSeq" id="WP_077751361.1">
    <property type="nucleotide sequence ID" value="NZ_CP014782.1"/>
</dbReference>
<dbReference type="EMBL" id="CP014782">
    <property type="protein sequence ID" value="AQS36018.1"/>
    <property type="molecule type" value="Genomic_DNA"/>
</dbReference>
<dbReference type="OrthoDB" id="5587545at2"/>
<dbReference type="Gene3D" id="3.30.429.10">
    <property type="entry name" value="Macrophage Migration Inhibitory Factor"/>
    <property type="match status" value="1"/>
</dbReference>
<dbReference type="SUPFAM" id="SSF55331">
    <property type="entry name" value="Tautomerase/MIF"/>
    <property type="match status" value="1"/>
</dbReference>
<evidence type="ECO:0000313" key="2">
    <source>
        <dbReference type="Proteomes" id="UP000189545"/>
    </source>
</evidence>
<dbReference type="InterPro" id="IPR014347">
    <property type="entry name" value="Tautomerase/MIF_sf"/>
</dbReference>
<dbReference type="KEGG" id="spsw:Sps_00826"/>
<gene>
    <name evidence="1" type="ORF">Sps_00826</name>
</gene>
<keyword evidence="2" id="KW-1185">Reference proteome</keyword>
<protein>
    <recommendedName>
        <fullName evidence="3">DUF1904 domain-containing protein</fullName>
    </recommendedName>
</protein>
<accession>A0A1S6HKJ3</accession>
<dbReference type="Pfam" id="PF08921">
    <property type="entry name" value="DUF1904"/>
    <property type="match status" value="1"/>
</dbReference>
<dbReference type="AlphaFoldDB" id="A0A1S6HKJ3"/>
<sequence length="110" mass="12663">MPHIRMRGLPEDVVASLSRTLLVQLAELCRIDAQGFTLDWVPSTSYRDGKVDLSTTQVEVLWFPKDPDTHDKVEQAIRETITSVYPELQHLAVMFRALDPSCYYRDGKHF</sequence>
<organism evidence="1 2">
    <name type="scientific">Shewanella psychrophila</name>
    <dbReference type="NCBI Taxonomy" id="225848"/>
    <lineage>
        <taxon>Bacteria</taxon>
        <taxon>Pseudomonadati</taxon>
        <taxon>Pseudomonadota</taxon>
        <taxon>Gammaproteobacteria</taxon>
        <taxon>Alteromonadales</taxon>
        <taxon>Shewanellaceae</taxon>
        <taxon>Shewanella</taxon>
    </lineage>
</organism>
<proteinExistence type="predicted"/>